<dbReference type="AlphaFoldDB" id="A0A9D5CS29"/>
<reference evidence="2" key="2">
    <citation type="journal article" date="2022" name="Hortic Res">
        <title>The genome of Dioscorea zingiberensis sheds light on the biosynthesis, origin and evolution of the medicinally important diosgenin saponins.</title>
        <authorList>
            <person name="Li Y."/>
            <person name="Tan C."/>
            <person name="Li Z."/>
            <person name="Guo J."/>
            <person name="Li S."/>
            <person name="Chen X."/>
            <person name="Wang C."/>
            <person name="Dai X."/>
            <person name="Yang H."/>
            <person name="Song W."/>
            <person name="Hou L."/>
            <person name="Xu J."/>
            <person name="Tong Z."/>
            <person name="Xu A."/>
            <person name="Yuan X."/>
            <person name="Wang W."/>
            <person name="Yang Q."/>
            <person name="Chen L."/>
            <person name="Sun Z."/>
            <person name="Wang K."/>
            <person name="Pan B."/>
            <person name="Chen J."/>
            <person name="Bao Y."/>
            <person name="Liu F."/>
            <person name="Qi X."/>
            <person name="Gang D.R."/>
            <person name="Wen J."/>
            <person name="Li J."/>
        </authorList>
    </citation>
    <scope>NUCLEOTIDE SEQUENCE</scope>
    <source>
        <strain evidence="2">Dzin_1.0</strain>
    </source>
</reference>
<comment type="caution">
    <text evidence="2">The sequence shown here is derived from an EMBL/GenBank/DDBJ whole genome shotgun (WGS) entry which is preliminary data.</text>
</comment>
<evidence type="ECO:0000313" key="3">
    <source>
        <dbReference type="Proteomes" id="UP001085076"/>
    </source>
</evidence>
<accession>A0A9D5CS29</accession>
<dbReference type="Proteomes" id="UP001085076">
    <property type="component" value="Miscellaneous, Linkage group lg03"/>
</dbReference>
<proteinExistence type="predicted"/>
<evidence type="ECO:0000313" key="2">
    <source>
        <dbReference type="EMBL" id="KAJ0977168.1"/>
    </source>
</evidence>
<dbReference type="EMBL" id="JAGGNH010000003">
    <property type="protein sequence ID" value="KAJ0977168.1"/>
    <property type="molecule type" value="Genomic_DNA"/>
</dbReference>
<feature type="compositionally biased region" description="Basic residues" evidence="1">
    <location>
        <begin position="133"/>
        <end position="148"/>
    </location>
</feature>
<gene>
    <name evidence="2" type="ORF">J5N97_012642</name>
</gene>
<feature type="region of interest" description="Disordered" evidence="1">
    <location>
        <begin position="126"/>
        <end position="148"/>
    </location>
</feature>
<reference evidence="2" key="1">
    <citation type="submission" date="2021-03" db="EMBL/GenBank/DDBJ databases">
        <authorList>
            <person name="Li Z."/>
            <person name="Yang C."/>
        </authorList>
    </citation>
    <scope>NUCLEOTIDE SEQUENCE</scope>
    <source>
        <strain evidence="2">Dzin_1.0</strain>
        <tissue evidence="2">Leaf</tissue>
    </source>
</reference>
<evidence type="ECO:0000256" key="1">
    <source>
        <dbReference type="SAM" id="MobiDB-lite"/>
    </source>
</evidence>
<sequence>MAPLENPSQKSKEPHKAIIIRDARPSQQKAGHLAVEEQRTGNQAVEAIATDATDGLPLLAPPSISADSPDDMIFEDPGLITSFDRGKEVVQSLGHEENADALEYNNFMGQRTLELLNSSAACPEGQNVLKGAPFKHQKTSHPQVHQRL</sequence>
<protein>
    <submittedName>
        <fullName evidence="2">Uncharacterized protein</fullName>
    </submittedName>
</protein>
<name>A0A9D5CS29_9LILI</name>
<organism evidence="2 3">
    <name type="scientific">Dioscorea zingiberensis</name>
    <dbReference type="NCBI Taxonomy" id="325984"/>
    <lineage>
        <taxon>Eukaryota</taxon>
        <taxon>Viridiplantae</taxon>
        <taxon>Streptophyta</taxon>
        <taxon>Embryophyta</taxon>
        <taxon>Tracheophyta</taxon>
        <taxon>Spermatophyta</taxon>
        <taxon>Magnoliopsida</taxon>
        <taxon>Liliopsida</taxon>
        <taxon>Dioscoreales</taxon>
        <taxon>Dioscoreaceae</taxon>
        <taxon>Dioscorea</taxon>
    </lineage>
</organism>
<keyword evidence="3" id="KW-1185">Reference proteome</keyword>